<comment type="caution">
    <text evidence="3">The sequence shown here is derived from an EMBL/GenBank/DDBJ whole genome shotgun (WGS) entry which is preliminary data.</text>
</comment>
<dbReference type="Pfam" id="PF08223">
    <property type="entry name" value="PaaX_C"/>
    <property type="match status" value="1"/>
</dbReference>
<dbReference type="AlphaFoldDB" id="A0A419ABA7"/>
<name>A0A419ABA7_9RHOB</name>
<evidence type="ECO:0000313" key="4">
    <source>
        <dbReference type="Proteomes" id="UP000283587"/>
    </source>
</evidence>
<dbReference type="PANTHER" id="PTHR30319">
    <property type="entry name" value="PHENYLACETIC ACID REGULATOR-RELATED TRANSCRIPTIONAL REPRESSOR"/>
    <property type="match status" value="1"/>
</dbReference>
<dbReference type="InterPro" id="IPR012906">
    <property type="entry name" value="PaaX-like_N"/>
</dbReference>
<feature type="domain" description="Transcriptional repressor PaaX-like C-terminal" evidence="2">
    <location>
        <begin position="153"/>
        <end position="239"/>
    </location>
</feature>
<evidence type="ECO:0000313" key="3">
    <source>
        <dbReference type="EMBL" id="RJL20733.1"/>
    </source>
</evidence>
<dbReference type="Proteomes" id="UP000283587">
    <property type="component" value="Unassembled WGS sequence"/>
</dbReference>
<protein>
    <submittedName>
        <fullName evidence="3">PaaX family transcriptional regulator</fullName>
    </submittedName>
</protein>
<dbReference type="SUPFAM" id="SSF46785">
    <property type="entry name" value="Winged helix' DNA-binding domain"/>
    <property type="match status" value="1"/>
</dbReference>
<dbReference type="PIRSF" id="PIRSF020623">
    <property type="entry name" value="PaaX"/>
    <property type="match status" value="1"/>
</dbReference>
<dbReference type="InterPro" id="IPR011965">
    <property type="entry name" value="PaaX_trns_reg"/>
</dbReference>
<dbReference type="EMBL" id="QZEW01000008">
    <property type="protein sequence ID" value="RJL20733.1"/>
    <property type="molecule type" value="Genomic_DNA"/>
</dbReference>
<organism evidence="3 4">
    <name type="scientific">Paracoccus siganidrum</name>
    <dbReference type="NCBI Taxonomy" id="1276757"/>
    <lineage>
        <taxon>Bacteria</taxon>
        <taxon>Pseudomonadati</taxon>
        <taxon>Pseudomonadota</taxon>
        <taxon>Alphaproteobacteria</taxon>
        <taxon>Rhodobacterales</taxon>
        <taxon>Paracoccaceae</taxon>
        <taxon>Paracoccus</taxon>
    </lineage>
</organism>
<dbReference type="Gene3D" id="1.10.10.10">
    <property type="entry name" value="Winged helix-like DNA-binding domain superfamily/Winged helix DNA-binding domain"/>
    <property type="match status" value="1"/>
</dbReference>
<gene>
    <name evidence="3" type="ORF">D3P05_02510</name>
</gene>
<dbReference type="GO" id="GO:0006351">
    <property type="term" value="P:DNA-templated transcription"/>
    <property type="evidence" value="ECO:0007669"/>
    <property type="project" value="InterPro"/>
</dbReference>
<dbReference type="Gene3D" id="1.20.58.1460">
    <property type="match status" value="1"/>
</dbReference>
<keyword evidence="4" id="KW-1185">Reference proteome</keyword>
<dbReference type="Pfam" id="PF07848">
    <property type="entry name" value="PaaX"/>
    <property type="match status" value="1"/>
</dbReference>
<dbReference type="OrthoDB" id="2270427at2"/>
<evidence type="ECO:0000259" key="2">
    <source>
        <dbReference type="Pfam" id="PF08223"/>
    </source>
</evidence>
<dbReference type="InterPro" id="IPR036390">
    <property type="entry name" value="WH_DNA-bd_sf"/>
</dbReference>
<evidence type="ECO:0000259" key="1">
    <source>
        <dbReference type="Pfam" id="PF07848"/>
    </source>
</evidence>
<dbReference type="PANTHER" id="PTHR30319:SF1">
    <property type="entry name" value="TRANSCRIPTIONAL REPRESSOR PAAX"/>
    <property type="match status" value="1"/>
</dbReference>
<dbReference type="InterPro" id="IPR013225">
    <property type="entry name" value="PaaX_C"/>
</dbReference>
<accession>A0A419ABA7</accession>
<reference evidence="4" key="1">
    <citation type="submission" date="2018-09" db="EMBL/GenBank/DDBJ databases">
        <title>Paracoccus onubensis nov. sp. a moderate halophilic bacterium isolated from Gruta de las Maravillas (Aracena, Spain).</title>
        <authorList>
            <person name="Jurado V."/>
            <person name="Gutierrez-Patricio S."/>
            <person name="Gonzalez-Pimentel J.L."/>
            <person name="Miller A.Z."/>
            <person name="Laiz L."/>
            <person name="Saiz-Jimenez C."/>
        </authorList>
    </citation>
    <scope>NUCLEOTIDE SEQUENCE [LARGE SCALE GENOMIC DNA]</scope>
    <source>
        <strain evidence="4">DSM 26381</strain>
    </source>
</reference>
<feature type="domain" description="Transcriptional repressor PaaX-like N-terminal" evidence="1">
    <location>
        <begin position="5"/>
        <end position="72"/>
    </location>
</feature>
<dbReference type="InterPro" id="IPR036388">
    <property type="entry name" value="WH-like_DNA-bd_sf"/>
</dbReference>
<proteinExistence type="predicted"/>
<sequence length="269" mass="29166">MAIRAPAMIVTIYGDVVVPRGGVLWMGTLVETCAALGLGESLVRTAVSRLVSAGQLVGEREGRRSYYRLAESARQDFAEAAHLLFGPRPERRGWTIRYIPGQDDPPRGAAMAQIGPDLYLVPGAAGDAGPGLMFGAELRAGAALMPGWAERLWRLDDYAQGYRRMIALFAPLDEALAQGRALSGTEALVARLLLVHSYRAVLLRDPRLPPEALPPDWPGDEARALFRRLYLALSGQADARIGARMEGSDGLLPRETAQTRARLESLSSH</sequence>